<gene>
    <name evidence="3" type="ORF">C0184_16745</name>
</gene>
<keyword evidence="1" id="KW-1133">Transmembrane helix</keyword>
<evidence type="ECO:0000259" key="2">
    <source>
        <dbReference type="Pfam" id="PF10882"/>
    </source>
</evidence>
<feature type="domain" description="Bacterial Pleckstrin homology" evidence="2">
    <location>
        <begin position="77"/>
        <end position="175"/>
    </location>
</feature>
<evidence type="ECO:0000313" key="4">
    <source>
        <dbReference type="Proteomes" id="UP000243376"/>
    </source>
</evidence>
<dbReference type="Pfam" id="PF10882">
    <property type="entry name" value="bPH_5"/>
    <property type="match status" value="1"/>
</dbReference>
<name>A0A2J6WRF9_9CHLR</name>
<dbReference type="EMBL" id="PNIQ01001123">
    <property type="protein sequence ID" value="PMP72976.1"/>
    <property type="molecule type" value="Genomic_DNA"/>
</dbReference>
<evidence type="ECO:0000256" key="1">
    <source>
        <dbReference type="SAM" id="Phobius"/>
    </source>
</evidence>
<dbReference type="InterPro" id="IPR027783">
    <property type="entry name" value="Bacterial_PH-related"/>
</dbReference>
<reference evidence="3 4" key="1">
    <citation type="submission" date="2018-01" db="EMBL/GenBank/DDBJ databases">
        <title>Metagenomic assembled genomes from two thermal pools in the Uzon Caldera, Kamchatka, Russia.</title>
        <authorList>
            <person name="Wilkins L."/>
            <person name="Ettinger C."/>
        </authorList>
    </citation>
    <scope>NUCLEOTIDE SEQUENCE [LARGE SCALE GENOMIC DNA]</scope>
    <source>
        <strain evidence="3">ZAV-02</strain>
    </source>
</reference>
<comment type="caution">
    <text evidence="3">The sequence shown here is derived from an EMBL/GenBank/DDBJ whole genome shotgun (WGS) entry which is preliminary data.</text>
</comment>
<sequence>MQQWRPIRTTRRWLGLILATLSLAVAGRLIFHLSTVLVGPPEFWPIDGWLYLQAVLALSLIIIAGVLLYRTAAALTLRYTIDRNGLYIQWLGSRAVIPLNLIDRIEQGALAIGGWRTALASIGYYHGRVTAIDGTVIHRFTTRPLAESLVVYAGSEAYAISPHDPTGFIQELEQRRRLGHIQSLTPGIDVARFLVYDFWAAPINRQILIGTLLLNLLLFGVIAVMYPSLPLQIEWRGDQIGASAELAPRFRIFFLPIAATFIALFNLIGGLIVYRRSALAARLWQSFSLGAQIFFIIAAVAVLAS</sequence>
<organism evidence="3 4">
    <name type="scientific">Chloroflexus aggregans</name>
    <dbReference type="NCBI Taxonomy" id="152260"/>
    <lineage>
        <taxon>Bacteria</taxon>
        <taxon>Bacillati</taxon>
        <taxon>Chloroflexota</taxon>
        <taxon>Chloroflexia</taxon>
        <taxon>Chloroflexales</taxon>
        <taxon>Chloroflexineae</taxon>
        <taxon>Chloroflexaceae</taxon>
        <taxon>Chloroflexus</taxon>
    </lineage>
</organism>
<proteinExistence type="predicted"/>
<feature type="transmembrane region" description="Helical" evidence="1">
    <location>
        <begin position="286"/>
        <end position="304"/>
    </location>
</feature>
<dbReference type="AlphaFoldDB" id="A0A2J6WRF9"/>
<evidence type="ECO:0000313" key="3">
    <source>
        <dbReference type="EMBL" id="PMP72976.1"/>
    </source>
</evidence>
<feature type="transmembrane region" description="Helical" evidence="1">
    <location>
        <begin position="50"/>
        <end position="69"/>
    </location>
</feature>
<protein>
    <recommendedName>
        <fullName evidence="2">Bacterial Pleckstrin homology domain-containing protein</fullName>
    </recommendedName>
</protein>
<keyword evidence="1" id="KW-0472">Membrane</keyword>
<feature type="transmembrane region" description="Helical" evidence="1">
    <location>
        <begin position="207"/>
        <end position="226"/>
    </location>
</feature>
<dbReference type="Proteomes" id="UP000243376">
    <property type="component" value="Unassembled WGS sequence"/>
</dbReference>
<feature type="transmembrane region" description="Helical" evidence="1">
    <location>
        <begin position="252"/>
        <end position="274"/>
    </location>
</feature>
<keyword evidence="1" id="KW-0812">Transmembrane</keyword>
<accession>A0A2J6WRF9</accession>